<feature type="binding site" evidence="9">
    <location>
        <position position="339"/>
    </location>
    <ligand>
        <name>DNA</name>
        <dbReference type="ChEBI" id="CHEBI:16991"/>
    </ligand>
</feature>
<dbReference type="InterPro" id="IPR004605">
    <property type="entry name" value="DNA_helicase_Holl-junc_RuvB"/>
</dbReference>
<protein>
    <recommendedName>
        <fullName evidence="9">Holliday junction branch migration complex subunit RuvB</fullName>
        <ecNumber evidence="9">3.6.4.-</ecNumber>
    </recommendedName>
</protein>
<accession>A0A4R5N7D9</accession>
<dbReference type="STRING" id="907931.GCA_000165675_00137"/>
<dbReference type="NCBIfam" id="TIGR00635">
    <property type="entry name" value="ruvB"/>
    <property type="match status" value="1"/>
</dbReference>
<comment type="domain">
    <text evidence="9">Has 3 domains, the large (RuvB-L) and small ATPase (RuvB-S) domains and the C-terminal head (RuvB-H) domain. The head domain binds DNA, while the ATPase domains jointly bind ATP, ADP or are empty depending on the state of the subunit in the translocation cycle. During a single DNA translocation step the structure of each domain remains the same, but their relative positions change.</text>
</comment>
<organism evidence="11 12">
    <name type="scientific">Leuconostoc fallax</name>
    <dbReference type="NCBI Taxonomy" id="1251"/>
    <lineage>
        <taxon>Bacteria</taxon>
        <taxon>Bacillati</taxon>
        <taxon>Bacillota</taxon>
        <taxon>Bacilli</taxon>
        <taxon>Lactobacillales</taxon>
        <taxon>Lactobacillaceae</taxon>
        <taxon>Leuconostoc</taxon>
    </lineage>
</organism>
<keyword evidence="1 9" id="KW-0963">Cytoplasm</keyword>
<name>A0A4R5N7D9_9LACO</name>
<dbReference type="InterPro" id="IPR027417">
    <property type="entry name" value="P-loop_NTPase"/>
</dbReference>
<dbReference type="GO" id="GO:0000400">
    <property type="term" value="F:four-way junction DNA binding"/>
    <property type="evidence" value="ECO:0007669"/>
    <property type="project" value="UniProtKB-UniRule"/>
</dbReference>
<keyword evidence="7 9" id="KW-0233">DNA recombination</keyword>
<dbReference type="Gene3D" id="1.10.8.60">
    <property type="match status" value="1"/>
</dbReference>
<feature type="binding site" evidence="9">
    <location>
        <position position="44"/>
    </location>
    <ligand>
        <name>ATP</name>
        <dbReference type="ChEBI" id="CHEBI:30616"/>
    </ligand>
</feature>
<dbReference type="Pfam" id="PF17864">
    <property type="entry name" value="AAA_lid_4"/>
    <property type="match status" value="1"/>
</dbReference>
<keyword evidence="2 9" id="KW-0547">Nucleotide-binding</keyword>
<dbReference type="CDD" id="cd00009">
    <property type="entry name" value="AAA"/>
    <property type="match status" value="1"/>
</dbReference>
<dbReference type="GO" id="GO:0006281">
    <property type="term" value="P:DNA repair"/>
    <property type="evidence" value="ECO:0007669"/>
    <property type="project" value="UniProtKB-UniRule"/>
</dbReference>
<dbReference type="HAMAP" id="MF_00016">
    <property type="entry name" value="DNA_HJ_migration_RuvB"/>
    <property type="match status" value="1"/>
</dbReference>
<evidence type="ECO:0000256" key="4">
    <source>
        <dbReference type="ARBA" id="ARBA00022801"/>
    </source>
</evidence>
<dbReference type="Gene3D" id="3.40.50.300">
    <property type="entry name" value="P-loop containing nucleotide triphosphate hydrolases"/>
    <property type="match status" value="1"/>
</dbReference>
<feature type="binding site" evidence="9">
    <location>
        <position position="90"/>
    </location>
    <ligand>
        <name>ATP</name>
        <dbReference type="ChEBI" id="CHEBI:30616"/>
    </ligand>
</feature>
<dbReference type="GO" id="GO:0048476">
    <property type="term" value="C:Holliday junction resolvase complex"/>
    <property type="evidence" value="ECO:0007669"/>
    <property type="project" value="UniProtKB-UniRule"/>
</dbReference>
<dbReference type="InterPro" id="IPR008824">
    <property type="entry name" value="RuvB-like_N"/>
</dbReference>
<dbReference type="GO" id="GO:0009378">
    <property type="term" value="F:four-way junction helicase activity"/>
    <property type="evidence" value="ECO:0007669"/>
    <property type="project" value="InterPro"/>
</dbReference>
<dbReference type="InterPro" id="IPR041445">
    <property type="entry name" value="AAA_lid_4"/>
</dbReference>
<dbReference type="GO" id="GO:0005524">
    <property type="term" value="F:ATP binding"/>
    <property type="evidence" value="ECO:0007669"/>
    <property type="project" value="UniProtKB-UniRule"/>
</dbReference>
<evidence type="ECO:0000256" key="9">
    <source>
        <dbReference type="HAMAP-Rule" id="MF_00016"/>
    </source>
</evidence>
<keyword evidence="3 9" id="KW-0227">DNA damage</keyword>
<feature type="binding site" evidence="9">
    <location>
        <position position="86"/>
    </location>
    <ligand>
        <name>ATP</name>
        <dbReference type="ChEBI" id="CHEBI:30616"/>
    </ligand>
</feature>
<dbReference type="GO" id="GO:0005737">
    <property type="term" value="C:cytoplasm"/>
    <property type="evidence" value="ECO:0007669"/>
    <property type="project" value="UniProtKB-SubCell"/>
</dbReference>
<dbReference type="SMART" id="SM00382">
    <property type="entry name" value="AAA"/>
    <property type="match status" value="1"/>
</dbReference>
<feature type="binding site" evidence="9">
    <location>
        <position position="195"/>
    </location>
    <ligand>
        <name>ATP</name>
        <dbReference type="ChEBI" id="CHEBI:30616"/>
    </ligand>
</feature>
<dbReference type="EMBL" id="PUFI01000015">
    <property type="protein sequence ID" value="TDG67717.1"/>
    <property type="molecule type" value="Genomic_DNA"/>
</dbReference>
<feature type="binding site" evidence="9">
    <location>
        <begin position="152"/>
        <end position="154"/>
    </location>
    <ligand>
        <name>ATP</name>
        <dbReference type="ChEBI" id="CHEBI:30616"/>
    </ligand>
</feature>
<feature type="region of interest" description="Small ATPAse domain (RuvB-S)" evidence="9">
    <location>
        <begin position="206"/>
        <end position="276"/>
    </location>
</feature>
<dbReference type="SUPFAM" id="SSF52540">
    <property type="entry name" value="P-loop containing nucleoside triphosphate hydrolases"/>
    <property type="match status" value="1"/>
</dbReference>
<evidence type="ECO:0000256" key="1">
    <source>
        <dbReference type="ARBA" id="ARBA00022490"/>
    </source>
</evidence>
<dbReference type="Pfam" id="PF05496">
    <property type="entry name" value="RuvB_N"/>
    <property type="match status" value="1"/>
</dbReference>
<keyword evidence="8 9" id="KW-0234">DNA repair</keyword>
<comment type="caution">
    <text evidence="9">Lacks conserved residue(s) required for the propagation of feature annotation.</text>
</comment>
<comment type="similarity">
    <text evidence="9">Belongs to the RuvB family.</text>
</comment>
<evidence type="ECO:0000256" key="2">
    <source>
        <dbReference type="ARBA" id="ARBA00022741"/>
    </source>
</evidence>
<dbReference type="InterPro" id="IPR003593">
    <property type="entry name" value="AAA+_ATPase"/>
</dbReference>
<comment type="subunit">
    <text evidence="9">Homohexamer. Forms an RuvA(8)-RuvB(12)-Holliday junction (HJ) complex. HJ DNA is sandwiched between 2 RuvA tetramers; dsDNA enters through RuvA and exits via RuvB. An RuvB hexamer assembles on each DNA strand where it exits the tetramer. Each RuvB hexamer is contacted by two RuvA subunits (via domain III) on 2 adjacent RuvB subunits; this complex drives branch migration. In the full resolvosome a probable DNA-RuvA(4)-RuvB(12)-RuvC(2) complex forms which resolves the HJ.</text>
</comment>
<evidence type="ECO:0000256" key="3">
    <source>
        <dbReference type="ARBA" id="ARBA00022763"/>
    </source>
</evidence>
<feature type="binding site" evidence="9">
    <location>
        <position position="334"/>
    </location>
    <ligand>
        <name>DNA</name>
        <dbReference type="ChEBI" id="CHEBI:16991"/>
    </ligand>
</feature>
<feature type="binding site" evidence="9">
    <location>
        <position position="90"/>
    </location>
    <ligand>
        <name>Mg(2+)</name>
        <dbReference type="ChEBI" id="CHEBI:18420"/>
    </ligand>
</feature>
<sequence length="357" mass="40034">MYNVTSMNEKEPQFNQWYESTAADDQLLRDAQANELEQKEEVTLRPQLLNDYIGQSALKEELRVYITAAKQREEALDHVLLFGPPGLGKTTLAMIIANEMAVHIKTTSGPAIEKPGDLVAVLNELEPGDILFIDEIHRLATNVEEILYSAMEDFYVDIMVGQGPTARAVHFPLPPFTLIGATTRPGMLSKPLRDRFGIINSMQYYNADELQQIVTRSADIFAAPIRSEGALAIALRSRGTPRIANRLLKRVRDFAQVQGKKAIDKMIVDVALKKLRVDDKGLDETDHKFLQTMIDFYNGGPVGLNTISANIGEESETLETMVEPYLLQIGFLQRTPRGRVVTEQAYQHLGIPYQTNF</sequence>
<comment type="subcellular location">
    <subcellularLocation>
        <location evidence="9">Cytoplasm</location>
    </subcellularLocation>
</comment>
<dbReference type="NCBIfam" id="NF000868">
    <property type="entry name" value="PRK00080.1"/>
    <property type="match status" value="1"/>
</dbReference>
<evidence type="ECO:0000313" key="11">
    <source>
        <dbReference type="EMBL" id="TDG67717.1"/>
    </source>
</evidence>
<dbReference type="InterPro" id="IPR036388">
    <property type="entry name" value="WH-like_DNA-bd_sf"/>
</dbReference>
<keyword evidence="4 9" id="KW-0378">Hydrolase</keyword>
<feature type="binding site" evidence="9">
    <location>
        <position position="89"/>
    </location>
    <ligand>
        <name>ATP</name>
        <dbReference type="ChEBI" id="CHEBI:30616"/>
    </ligand>
</feature>
<comment type="function">
    <text evidence="9">The RuvA-RuvB-RuvC complex processes Holliday junction (HJ) DNA during genetic recombination and DNA repair, while the RuvA-RuvB complex plays an important role in the rescue of blocked DNA replication forks via replication fork reversal (RFR). RuvA specifically binds to HJ cruciform DNA, conferring on it an open structure. The RuvB hexamer acts as an ATP-dependent pump, pulling dsDNA into and through the RuvAB complex. RuvB forms 2 homohexamers on either side of HJ DNA bound by 1 or 2 RuvA tetramers; 4 subunits per hexamer contact DNA at a time. Coordinated motions by a converter formed by DNA-disengaged RuvB subunits stimulates ATP hydrolysis and nucleotide exchange. Immobilization of the converter enables RuvB to convert the ATP-contained energy into a lever motion, pulling 2 nucleotides of DNA out of the RuvA tetramer per ATP hydrolyzed, thus driving DNA branch migration. The RuvB motors rotate together with the DNA substrate, which together with the progressing nucleotide cycle form the mechanistic basis for DNA recombination by continuous HJ branch migration. Branch migration allows RuvC to scan DNA until it finds its consensus sequence, where it cleaves and resolves cruciform DNA.</text>
</comment>
<dbReference type="Pfam" id="PF05491">
    <property type="entry name" value="WHD_RuvB"/>
    <property type="match status" value="1"/>
</dbReference>
<keyword evidence="5 9" id="KW-0067">ATP-binding</keyword>
<keyword evidence="12" id="KW-1185">Reference proteome</keyword>
<evidence type="ECO:0000256" key="8">
    <source>
        <dbReference type="ARBA" id="ARBA00023204"/>
    </source>
</evidence>
<proteinExistence type="inferred from homology"/>
<feature type="binding site" evidence="9">
    <location>
        <position position="205"/>
    </location>
    <ligand>
        <name>ATP</name>
        <dbReference type="ChEBI" id="CHEBI:30616"/>
    </ligand>
</feature>
<keyword evidence="6 9" id="KW-0238">DNA-binding</keyword>
<dbReference type="PANTHER" id="PTHR42848">
    <property type="match status" value="1"/>
</dbReference>
<feature type="binding site" evidence="9">
    <location>
        <position position="242"/>
    </location>
    <ligand>
        <name>ATP</name>
        <dbReference type="ChEBI" id="CHEBI:30616"/>
    </ligand>
</feature>
<dbReference type="InterPro" id="IPR008823">
    <property type="entry name" value="RuvB_wg_C"/>
</dbReference>
<dbReference type="AlphaFoldDB" id="A0A4R5N7D9"/>
<evidence type="ECO:0000259" key="10">
    <source>
        <dbReference type="SMART" id="SM00382"/>
    </source>
</evidence>
<dbReference type="GO" id="GO:0006310">
    <property type="term" value="P:DNA recombination"/>
    <property type="evidence" value="ECO:0007669"/>
    <property type="project" value="UniProtKB-UniRule"/>
</dbReference>
<evidence type="ECO:0000256" key="5">
    <source>
        <dbReference type="ARBA" id="ARBA00022840"/>
    </source>
</evidence>
<feature type="region of interest" description="Head domain (RuvB-H)" evidence="9">
    <location>
        <begin position="279"/>
        <end position="357"/>
    </location>
</feature>
<dbReference type="EC" id="3.6.4.-" evidence="9"/>
<dbReference type="Gene3D" id="1.10.10.10">
    <property type="entry name" value="Winged helix-like DNA-binding domain superfamily/Winged helix DNA-binding domain"/>
    <property type="match status" value="1"/>
</dbReference>
<evidence type="ECO:0000256" key="6">
    <source>
        <dbReference type="ARBA" id="ARBA00023125"/>
    </source>
</evidence>
<dbReference type="InterPro" id="IPR036390">
    <property type="entry name" value="WH_DNA-bd_sf"/>
</dbReference>
<dbReference type="PANTHER" id="PTHR42848:SF1">
    <property type="entry name" value="HOLLIDAY JUNCTION BRANCH MIGRATION COMPLEX SUBUNIT RUVB"/>
    <property type="match status" value="1"/>
</dbReference>
<reference evidence="11 12" key="1">
    <citation type="journal article" date="2019" name="Appl. Microbiol. Biotechnol.">
        <title>Uncovering carbohydrate metabolism through a genotype-phenotype association study of 56 lactic acid bacteria genomes.</title>
        <authorList>
            <person name="Buron-Moles G."/>
            <person name="Chailyan A."/>
            <person name="Dolejs I."/>
            <person name="Forster J."/>
            <person name="Miks M.H."/>
        </authorList>
    </citation>
    <scope>NUCLEOTIDE SEQUENCE [LARGE SCALE GENOMIC DNA]</scope>
    <source>
        <strain evidence="11 12">ATCC 700006</strain>
    </source>
</reference>
<dbReference type="GO" id="GO:0016887">
    <property type="term" value="F:ATP hydrolysis activity"/>
    <property type="evidence" value="ECO:0007669"/>
    <property type="project" value="RHEA"/>
</dbReference>
<dbReference type="SUPFAM" id="SSF46785">
    <property type="entry name" value="Winged helix' DNA-binding domain"/>
    <property type="match status" value="1"/>
</dbReference>
<evidence type="ECO:0000313" key="12">
    <source>
        <dbReference type="Proteomes" id="UP000295681"/>
    </source>
</evidence>
<comment type="caution">
    <text evidence="11">The sequence shown here is derived from an EMBL/GenBank/DDBJ whole genome shotgun (WGS) entry which is preliminary data.</text>
</comment>
<gene>
    <name evidence="9" type="primary">ruvB</name>
    <name evidence="11" type="ORF">C5L23_001516</name>
</gene>
<evidence type="ECO:0000256" key="7">
    <source>
        <dbReference type="ARBA" id="ARBA00023172"/>
    </source>
</evidence>
<comment type="catalytic activity">
    <reaction evidence="9">
        <text>ATP + H2O = ADP + phosphate + H(+)</text>
        <dbReference type="Rhea" id="RHEA:13065"/>
        <dbReference type="ChEBI" id="CHEBI:15377"/>
        <dbReference type="ChEBI" id="CHEBI:15378"/>
        <dbReference type="ChEBI" id="CHEBI:30616"/>
        <dbReference type="ChEBI" id="CHEBI:43474"/>
        <dbReference type="ChEBI" id="CHEBI:456216"/>
    </reaction>
</comment>
<dbReference type="Proteomes" id="UP000295681">
    <property type="component" value="Unassembled WGS sequence"/>
</dbReference>
<feature type="domain" description="AAA+ ATPase" evidence="10">
    <location>
        <begin position="75"/>
        <end position="208"/>
    </location>
</feature>
<feature type="binding site" evidence="9">
    <location>
        <position position="91"/>
    </location>
    <ligand>
        <name>ATP</name>
        <dbReference type="ChEBI" id="CHEBI:30616"/>
    </ligand>
</feature>
<feature type="binding site" evidence="9">
    <location>
        <position position="45"/>
    </location>
    <ligand>
        <name>ATP</name>
        <dbReference type="ChEBI" id="CHEBI:30616"/>
    </ligand>
</feature>